<sequence>MKLLTLALLSAVLLAGCDQRNDPTSPAAGALPTPQVQPASLPVPEGWQQWVASHTSAWVPASSTWTVRFQRPVVTAQQLGQPQPGLVTVTPALAVEASFISDTELRIRPLTPLAADTRYRVSLHPQALALEGVTEPFAFELVALPQQLDVQLDPLAPDGDQYRLAGRVTLVDSRSEEAVKQVVSVQLEGQPLTLTWRQDDPRNFSFSTLVPSAPQARALVVDWAGRTVGVDQRGQHSISVPAQQSFQVTDVRVGTQSEPQLVVSFSRRLDPRANRAGLVRINDNEVRSQVDGHQLRVFPPEFASGQVTLRLEPGLRAEDGSRLGKRLEQSVTLVSLAPAVRFVGTGVVLPQHERLTVPFEAVNLRAVTVTATQVFRNNLGQFLQQNNLDGEVWLENVGRVLWRRDITLDELPQDRWQRYLLDVSELVQQQPGALYRLTLSIDRDQVLLACAGDGPVNDPQRPLGNWDGPQGSETSGWDGIDYWYQNNGYVAYSERHDPCSPAYYLYGTGSNKPGRNLLASDLGLLAKQGRDEVMHLATTTLSSGSPRAGVKVEVFNFQHQRIGQGTSDSEGLLGLTLDGTPFYAIASDGAQRGYLRLARTSALSTSQFDVGGETLDQAVKGMLYGERDVWRPGDDIFLTLVLEDRHRSLPSDHPATLELYDPRGNKVQTRTQSQPVGPFYTFTLRTEEDAPTGTWRVRAQVGGLSFTRTLRVETVVPNRLSVSLGDGDEVFSVAQMPQLITLASQWLSGAPAAGFRADVNAQLLAQPTRFATHGDFLFDDPVRRFRAEPVTVFEGQLDQNGAVRFPLQLPAEPNAPGMLRAMLTTRVFEPGGQFSIDTQARDYHPWPAYVGLRRPAGDAARDMLLTDTDHRIDVLTLDTDGKPLARKAVEVSLFKIDWRWWWDQGGEDLARYAQGAGHTALARATIATDEHGKGEWTLRRDYPEWGRYLLRACDTEGGHCTGTILFMDWPGWAGRANENRGDGASRLTLYTDQERYQVGDTATVRLPQAQRGRALVSIENGSRVLSNYWLELGPDQTEFQLPVTAAMAPNVYVSVTLLQPHQQLDNDRPLRLFGIVPLQVDNPDTRLQPQLKVADEVRPQQPFTITVAEQQGRAMAYTLAVVDEGLLGLTGFKTPDLHARFYRREALGVRTWDLFDQVVGAYAGQLERLIALGGSDALGEMDAEAERRRRFPPVVKFLGAFTLEPGASREHQVTLPAYMGAVRVMVVAADDGRYGRADQKVVVREPLAVLSTLPRVLGPGETLSVPVSVFLQDASVSEVEVALSSDSALFDVTQPQQTLSFARPGEALAQLQLSVNQGLGQGTLCVDARGGPLTTRETTHLTVRSPNAPSVVTWHARLAPGERWQQQLALHGMDGTNMAELELSSLPPVNLAERLGYLISYPHGCVEQVTSTAFPQLYLSGLMPLSEAQRDETAANVQRAIDRLGSYQLSDGGFSYWPGGHQAEDWSSSYVGHFLVAAQQRGFNVSTTLLNNWRDYQQQRARSFVVGDSEALHAQAYRLFTLALAGAADTGAMNRLREARGLTGMARWHLAAAYLTQGLKDAARELVQNADLTPADYQRPGATFGSPLRDQAVMLPVLMGLGRHRDADQLADRVADGLSADQWHSTQTLAWSLYAMAAYYHTQDAAPLRAQWQQGDQPAQLLTSDAALVRQPLAARAGPVTVENRSEGRLYVVLSNRGTPAAGHEPVLAEGLQLKVAFEGRDGQPLNVATLAQGTDVLARVTVTNLTQRRQDQVALSQLLPSGWQVNPEQRTDAELSEELDYQDIRDDRVYSYFSLEPGASRRFTVSLNASFAGRFYLPGWQVENMYDGKVRGTTAGRWVTVEAR</sequence>
<dbReference type="PANTHER" id="PTHR40094">
    <property type="entry name" value="ALPHA-2-MACROGLOBULIN HOMOLOG"/>
    <property type="match status" value="1"/>
</dbReference>
<dbReference type="CDD" id="cd02891">
    <property type="entry name" value="A2M_like"/>
    <property type="match status" value="1"/>
</dbReference>
<dbReference type="InterPro" id="IPR001599">
    <property type="entry name" value="Macroglobln_a2"/>
</dbReference>
<evidence type="ECO:0000256" key="2">
    <source>
        <dbReference type="ARBA" id="ARBA00022729"/>
    </source>
</evidence>
<keyword evidence="7" id="KW-1185">Reference proteome</keyword>
<dbReference type="InterPro" id="IPR008930">
    <property type="entry name" value="Terpenoid_cyclase/PrenylTrfase"/>
</dbReference>
<dbReference type="Pfam" id="PF01835">
    <property type="entry name" value="MG2"/>
    <property type="match status" value="1"/>
</dbReference>
<dbReference type="Gene3D" id="1.50.10.20">
    <property type="match status" value="1"/>
</dbReference>
<dbReference type="Pfam" id="PF17973">
    <property type="entry name" value="bMG10"/>
    <property type="match status" value="1"/>
</dbReference>
<dbReference type="PROSITE" id="PS51257">
    <property type="entry name" value="PROKAR_LIPOPROTEIN"/>
    <property type="match status" value="1"/>
</dbReference>
<dbReference type="InterPro" id="IPR041462">
    <property type="entry name" value="Bact_A2M_MG6"/>
</dbReference>
<dbReference type="Pfam" id="PF11974">
    <property type="entry name" value="bMG3"/>
    <property type="match status" value="1"/>
</dbReference>
<feature type="domain" description="Alpha-2-macroglobulin bait region" evidence="4">
    <location>
        <begin position="987"/>
        <end position="1129"/>
    </location>
</feature>
<proteinExistence type="inferred from homology"/>
<dbReference type="InterPro" id="IPR047565">
    <property type="entry name" value="Alpha-macroglob_thiol-ester_cl"/>
</dbReference>
<dbReference type="SMART" id="SM01360">
    <property type="entry name" value="A2M"/>
    <property type="match status" value="1"/>
</dbReference>
<name>A0ABV4AJG5_9GAMM</name>
<dbReference type="InterPro" id="IPR051802">
    <property type="entry name" value="YfhM-like"/>
</dbReference>
<dbReference type="InterPro" id="IPR041246">
    <property type="entry name" value="Bact_MG10"/>
</dbReference>
<dbReference type="Proteomes" id="UP001562065">
    <property type="component" value="Unassembled WGS sequence"/>
</dbReference>
<organism evidence="6 7">
    <name type="scientific">Isoalcanivorax beigongshangi</name>
    <dbReference type="NCBI Taxonomy" id="3238810"/>
    <lineage>
        <taxon>Bacteria</taxon>
        <taxon>Pseudomonadati</taxon>
        <taxon>Pseudomonadota</taxon>
        <taxon>Gammaproteobacteria</taxon>
        <taxon>Oceanospirillales</taxon>
        <taxon>Alcanivoracaceae</taxon>
        <taxon>Isoalcanivorax</taxon>
    </lineage>
</organism>
<reference evidence="6 7" key="1">
    <citation type="submission" date="2024-07" db="EMBL/GenBank/DDBJ databases">
        <authorList>
            <person name="Ren Q."/>
        </authorList>
    </citation>
    <scope>NUCLEOTIDE SEQUENCE [LARGE SCALE GENOMIC DNA]</scope>
    <source>
        <strain evidence="6 7">REN37</strain>
    </source>
</reference>
<dbReference type="InterPro" id="IPR011626">
    <property type="entry name" value="Alpha-macroglobulin_TED"/>
</dbReference>
<comment type="similarity">
    <text evidence="1">Belongs to the protease inhibitor I39 (alpha-2-macroglobulin) family. Bacterial alpha-2-macroglobulin subfamily.</text>
</comment>
<feature type="chain" id="PRO_5047458798" evidence="3">
    <location>
        <begin position="16"/>
        <end position="1845"/>
    </location>
</feature>
<dbReference type="Pfam" id="PF17962">
    <property type="entry name" value="bMG6"/>
    <property type="match status" value="1"/>
</dbReference>
<dbReference type="PANTHER" id="PTHR40094:SF1">
    <property type="entry name" value="UBIQUITIN DOMAIN-CONTAINING PROTEIN"/>
    <property type="match status" value="1"/>
</dbReference>
<feature type="signal peptide" evidence="3">
    <location>
        <begin position="1"/>
        <end position="15"/>
    </location>
</feature>
<evidence type="ECO:0000313" key="6">
    <source>
        <dbReference type="EMBL" id="MEY1662688.1"/>
    </source>
</evidence>
<dbReference type="EMBL" id="JBGCUO010000001">
    <property type="protein sequence ID" value="MEY1662688.1"/>
    <property type="molecule type" value="Genomic_DNA"/>
</dbReference>
<dbReference type="Gene3D" id="2.60.40.1930">
    <property type="match status" value="1"/>
</dbReference>
<dbReference type="Pfam" id="PF17972">
    <property type="entry name" value="bMG5"/>
    <property type="match status" value="1"/>
</dbReference>
<dbReference type="InterPro" id="IPR002890">
    <property type="entry name" value="MG2"/>
</dbReference>
<evidence type="ECO:0000256" key="1">
    <source>
        <dbReference type="ARBA" id="ARBA00010556"/>
    </source>
</evidence>
<dbReference type="InterPro" id="IPR021868">
    <property type="entry name" value="Alpha_2_Macroglob_MG3"/>
</dbReference>
<gene>
    <name evidence="6" type="ORF">AB5I84_11060</name>
</gene>
<dbReference type="SMART" id="SM01419">
    <property type="entry name" value="Thiol-ester_cl"/>
    <property type="match status" value="1"/>
</dbReference>
<dbReference type="InterPro" id="IPR041203">
    <property type="entry name" value="Bact_A2M_MG5"/>
</dbReference>
<keyword evidence="2 3" id="KW-0732">Signal</keyword>
<feature type="domain" description="Alpha-2-macroglobulin" evidence="5">
    <location>
        <begin position="1194"/>
        <end position="1283"/>
    </location>
</feature>
<evidence type="ECO:0000259" key="5">
    <source>
        <dbReference type="SMART" id="SM01360"/>
    </source>
</evidence>
<dbReference type="Pfam" id="PF07703">
    <property type="entry name" value="A2M_BRD"/>
    <property type="match status" value="1"/>
</dbReference>
<evidence type="ECO:0000313" key="7">
    <source>
        <dbReference type="Proteomes" id="UP001562065"/>
    </source>
</evidence>
<dbReference type="Pfam" id="PF00207">
    <property type="entry name" value="A2M"/>
    <property type="match status" value="1"/>
</dbReference>
<evidence type="ECO:0000256" key="3">
    <source>
        <dbReference type="SAM" id="SignalP"/>
    </source>
</evidence>
<evidence type="ECO:0000259" key="4">
    <source>
        <dbReference type="SMART" id="SM01359"/>
    </source>
</evidence>
<dbReference type="InterPro" id="IPR011625">
    <property type="entry name" value="A2M_N_BRD"/>
</dbReference>
<accession>A0ABV4AJG5</accession>
<protein>
    <submittedName>
        <fullName evidence="6">Alpha-2-macroglobulin</fullName>
    </submittedName>
</protein>
<dbReference type="Pfam" id="PF07678">
    <property type="entry name" value="TED_complement"/>
    <property type="match status" value="1"/>
</dbReference>
<dbReference type="RefSeq" id="WP_369455917.1">
    <property type="nucleotide sequence ID" value="NZ_JBGCUO010000001.1"/>
</dbReference>
<dbReference type="SUPFAM" id="SSF48239">
    <property type="entry name" value="Terpenoid cyclases/Protein prenyltransferases"/>
    <property type="match status" value="1"/>
</dbReference>
<comment type="caution">
    <text evidence="6">The sequence shown here is derived from an EMBL/GenBank/DDBJ whole genome shotgun (WGS) entry which is preliminary data.</text>
</comment>
<dbReference type="SMART" id="SM01359">
    <property type="entry name" value="A2M_N_2"/>
    <property type="match status" value="1"/>
</dbReference>